<evidence type="ECO:0000256" key="2">
    <source>
        <dbReference type="ARBA" id="ARBA00022989"/>
    </source>
</evidence>
<accession>A0A844ZD34</accession>
<sequence length="400" mass="42517">MTQPARLSATQEYLLALAAAVVTANAYYIHPIIGEVADHFGVSAARIGLVPALNQLALAVGILLLLPLGDRYSNRSLTLLFTIGQCVGLGIMTLAQDFVLFTAGSTLLGFFTIAPYLLPAYASKRVAPERLGHVTAILTAGVIFGILVARVGAGVIAEHFGWRAVYWSASIAMIAITISLPRIMEKGQRDDSAGGLRYGALLGSMVSLLRQDKEIVLAGAIQGIGFGQFIALWLGLALHLTGPEMGYGTDVVGYLAGFAAISIVTTPYWGRLADRIGPRKARMGFALIQTIGISLLLPFGGNLWLLMIPILIGNIVGPAIDVTSRMTFLSAEPSLRTRLTSIYIVMMFIGGSIGSVAGTAVFDAFGWNGTALYIIGSCLGLLFFTVLGYRLYGQRDQQNA</sequence>
<dbReference type="Proteomes" id="UP000433104">
    <property type="component" value="Unassembled WGS sequence"/>
</dbReference>
<feature type="transmembrane region" description="Helical" evidence="4">
    <location>
        <begin position="342"/>
        <end position="365"/>
    </location>
</feature>
<dbReference type="AlphaFoldDB" id="A0A844ZD34"/>
<feature type="transmembrane region" description="Helical" evidence="4">
    <location>
        <begin position="101"/>
        <end position="122"/>
    </location>
</feature>
<dbReference type="PROSITE" id="PS50850">
    <property type="entry name" value="MFS"/>
    <property type="match status" value="1"/>
</dbReference>
<protein>
    <submittedName>
        <fullName evidence="6">MFS transporter</fullName>
    </submittedName>
</protein>
<gene>
    <name evidence="6" type="ORF">GRI38_10535</name>
</gene>
<keyword evidence="3 4" id="KW-0472">Membrane</keyword>
<reference evidence="6 7" key="1">
    <citation type="submission" date="2019-12" db="EMBL/GenBank/DDBJ databases">
        <title>Genomic-based taxomic classification of the family Erythrobacteraceae.</title>
        <authorList>
            <person name="Xu L."/>
        </authorList>
    </citation>
    <scope>NUCLEOTIDE SEQUENCE [LARGE SCALE GENOMIC DNA]</scope>
    <source>
        <strain evidence="6 7">MCCC 1A09962</strain>
    </source>
</reference>
<evidence type="ECO:0000256" key="1">
    <source>
        <dbReference type="ARBA" id="ARBA00022692"/>
    </source>
</evidence>
<evidence type="ECO:0000256" key="3">
    <source>
        <dbReference type="ARBA" id="ARBA00023136"/>
    </source>
</evidence>
<dbReference type="EMBL" id="WTYW01000003">
    <property type="protein sequence ID" value="MXO86461.1"/>
    <property type="molecule type" value="Genomic_DNA"/>
</dbReference>
<dbReference type="InterPro" id="IPR036259">
    <property type="entry name" value="MFS_trans_sf"/>
</dbReference>
<evidence type="ECO:0000259" key="5">
    <source>
        <dbReference type="PROSITE" id="PS50850"/>
    </source>
</evidence>
<feature type="transmembrane region" description="Helical" evidence="4">
    <location>
        <begin position="45"/>
        <end position="65"/>
    </location>
</feature>
<feature type="transmembrane region" description="Helical" evidence="4">
    <location>
        <begin position="251"/>
        <end position="269"/>
    </location>
</feature>
<dbReference type="Gene3D" id="1.20.1250.20">
    <property type="entry name" value="MFS general substrate transporter like domains"/>
    <property type="match status" value="1"/>
</dbReference>
<proteinExistence type="predicted"/>
<evidence type="ECO:0000256" key="4">
    <source>
        <dbReference type="SAM" id="Phobius"/>
    </source>
</evidence>
<dbReference type="OrthoDB" id="9815356at2"/>
<dbReference type="Pfam" id="PF07690">
    <property type="entry name" value="MFS_1"/>
    <property type="match status" value="2"/>
</dbReference>
<feature type="transmembrane region" description="Helical" evidence="4">
    <location>
        <begin position="77"/>
        <end position="95"/>
    </location>
</feature>
<evidence type="ECO:0000313" key="7">
    <source>
        <dbReference type="Proteomes" id="UP000433104"/>
    </source>
</evidence>
<dbReference type="InterPro" id="IPR020846">
    <property type="entry name" value="MFS_dom"/>
</dbReference>
<feature type="transmembrane region" description="Helical" evidence="4">
    <location>
        <begin position="215"/>
        <end position="239"/>
    </location>
</feature>
<organism evidence="6 7">
    <name type="scientific">Parapontixanthobacter aurantiacus</name>
    <dbReference type="NCBI Taxonomy" id="1463599"/>
    <lineage>
        <taxon>Bacteria</taxon>
        <taxon>Pseudomonadati</taxon>
        <taxon>Pseudomonadota</taxon>
        <taxon>Alphaproteobacteria</taxon>
        <taxon>Sphingomonadales</taxon>
        <taxon>Erythrobacteraceae</taxon>
        <taxon>Parapontixanthobacter</taxon>
    </lineage>
</organism>
<evidence type="ECO:0000313" key="6">
    <source>
        <dbReference type="EMBL" id="MXO86461.1"/>
    </source>
</evidence>
<dbReference type="SUPFAM" id="SSF103473">
    <property type="entry name" value="MFS general substrate transporter"/>
    <property type="match status" value="1"/>
</dbReference>
<dbReference type="PANTHER" id="PTHR42910:SF1">
    <property type="entry name" value="MAJOR FACILITATOR SUPERFAMILY (MFS) PROFILE DOMAIN-CONTAINING PROTEIN"/>
    <property type="match status" value="1"/>
</dbReference>
<feature type="domain" description="Major facilitator superfamily (MFS) profile" evidence="5">
    <location>
        <begin position="11"/>
        <end position="395"/>
    </location>
</feature>
<dbReference type="PANTHER" id="PTHR42910">
    <property type="entry name" value="TRANSPORTER SCO4007-RELATED"/>
    <property type="match status" value="1"/>
</dbReference>
<keyword evidence="2 4" id="KW-1133">Transmembrane helix</keyword>
<dbReference type="GO" id="GO:0022857">
    <property type="term" value="F:transmembrane transporter activity"/>
    <property type="evidence" value="ECO:0007669"/>
    <property type="project" value="InterPro"/>
</dbReference>
<dbReference type="InterPro" id="IPR011701">
    <property type="entry name" value="MFS"/>
</dbReference>
<keyword evidence="7" id="KW-1185">Reference proteome</keyword>
<feature type="transmembrane region" description="Helical" evidence="4">
    <location>
        <begin position="281"/>
        <end position="297"/>
    </location>
</feature>
<feature type="transmembrane region" description="Helical" evidence="4">
    <location>
        <begin position="12"/>
        <end position="33"/>
    </location>
</feature>
<feature type="transmembrane region" description="Helical" evidence="4">
    <location>
        <begin position="303"/>
        <end position="322"/>
    </location>
</feature>
<dbReference type="CDD" id="cd17324">
    <property type="entry name" value="MFS_NepI_like"/>
    <property type="match status" value="1"/>
</dbReference>
<keyword evidence="1 4" id="KW-0812">Transmembrane</keyword>
<name>A0A844ZD34_9SPHN</name>
<comment type="caution">
    <text evidence="6">The sequence shown here is derived from an EMBL/GenBank/DDBJ whole genome shotgun (WGS) entry which is preliminary data.</text>
</comment>
<feature type="transmembrane region" description="Helical" evidence="4">
    <location>
        <begin position="165"/>
        <end position="183"/>
    </location>
</feature>
<feature type="transmembrane region" description="Helical" evidence="4">
    <location>
        <begin position="134"/>
        <end position="153"/>
    </location>
</feature>
<feature type="transmembrane region" description="Helical" evidence="4">
    <location>
        <begin position="371"/>
        <end position="392"/>
    </location>
</feature>